<keyword evidence="1" id="KW-0378">Hydrolase</keyword>
<dbReference type="AlphaFoldDB" id="A0A812SZM5"/>
<dbReference type="OrthoDB" id="405996at2759"/>
<dbReference type="PANTHER" id="PTHR45738:SF5">
    <property type="entry name" value="POLYPHOSPHOINOSITIDE PHOSPHATASE"/>
    <property type="match status" value="1"/>
</dbReference>
<dbReference type="Proteomes" id="UP000601435">
    <property type="component" value="Unassembled WGS sequence"/>
</dbReference>
<dbReference type="EMBL" id="CAJNJA010022808">
    <property type="protein sequence ID" value="CAE7500097.1"/>
    <property type="molecule type" value="Genomic_DNA"/>
</dbReference>
<dbReference type="PANTHER" id="PTHR45738">
    <property type="entry name" value="POLYPHOSPHOINOSITIDE PHOSPHATASE"/>
    <property type="match status" value="1"/>
</dbReference>
<dbReference type="GO" id="GO:0043813">
    <property type="term" value="F:phosphatidylinositol-3,5-bisphosphate 5-phosphatase activity"/>
    <property type="evidence" value="ECO:0007669"/>
    <property type="project" value="InterPro"/>
</dbReference>
<protein>
    <submittedName>
        <fullName evidence="2">Fig4 protein</fullName>
    </submittedName>
</protein>
<gene>
    <name evidence="2" type="primary">Fig4</name>
    <name evidence="2" type="ORF">SNEC2469_LOCUS14237</name>
</gene>
<dbReference type="GO" id="GO:0046856">
    <property type="term" value="P:phosphatidylinositol dephosphorylation"/>
    <property type="evidence" value="ECO:0007669"/>
    <property type="project" value="InterPro"/>
</dbReference>
<reference evidence="2" key="1">
    <citation type="submission" date="2021-02" db="EMBL/GenBank/DDBJ databases">
        <authorList>
            <person name="Dougan E. K."/>
            <person name="Rhodes N."/>
            <person name="Thang M."/>
            <person name="Chan C."/>
        </authorList>
    </citation>
    <scope>NUCLEOTIDE SEQUENCE</scope>
</reference>
<keyword evidence="3" id="KW-1185">Reference proteome</keyword>
<dbReference type="InterPro" id="IPR043573">
    <property type="entry name" value="Fig4-like"/>
</dbReference>
<organism evidence="2 3">
    <name type="scientific">Symbiodinium necroappetens</name>
    <dbReference type="NCBI Taxonomy" id="1628268"/>
    <lineage>
        <taxon>Eukaryota</taxon>
        <taxon>Sar</taxon>
        <taxon>Alveolata</taxon>
        <taxon>Dinophyceae</taxon>
        <taxon>Suessiales</taxon>
        <taxon>Symbiodiniaceae</taxon>
        <taxon>Symbiodinium</taxon>
    </lineage>
</organism>
<comment type="caution">
    <text evidence="2">The sequence shown here is derived from an EMBL/GenBank/DDBJ whole genome shotgun (WGS) entry which is preliminary data.</text>
</comment>
<proteinExistence type="predicted"/>
<accession>A0A812SZM5</accession>
<sequence>MCDVLGPPSFVCPFQRYHVYRSRNAVFVFGIDKVRKEYSCLEIPKQEAREDSHPTLELRGGEERHELAGLDARLRDMRREHGLEEVALKASGLVGFIRFLCGHYLILIKTHKKESHHHVLSIESTALVPLFGDANKREEKNFKDQLNNLNLSKEWGCTSAWLVLWYHLECCASLASSRRKSHMVRTS</sequence>
<evidence type="ECO:0000313" key="3">
    <source>
        <dbReference type="Proteomes" id="UP000601435"/>
    </source>
</evidence>
<evidence type="ECO:0000256" key="1">
    <source>
        <dbReference type="ARBA" id="ARBA00022801"/>
    </source>
</evidence>
<evidence type="ECO:0000313" key="2">
    <source>
        <dbReference type="EMBL" id="CAE7500097.1"/>
    </source>
</evidence>
<name>A0A812SZM5_9DINO</name>